<evidence type="ECO:0000256" key="2">
    <source>
        <dbReference type="ARBA" id="ARBA00020311"/>
    </source>
</evidence>
<dbReference type="Pfam" id="PF00476">
    <property type="entry name" value="DNA_pol_A"/>
    <property type="match status" value="1"/>
</dbReference>
<dbReference type="GO" id="GO:0006261">
    <property type="term" value="P:DNA-templated DNA replication"/>
    <property type="evidence" value="ECO:0007669"/>
    <property type="project" value="InterPro"/>
</dbReference>
<accession>A0A1J1LSE4</accession>
<dbReference type="GO" id="GO:0006302">
    <property type="term" value="P:double-strand break repair"/>
    <property type="evidence" value="ECO:0007669"/>
    <property type="project" value="TreeGrafter"/>
</dbReference>
<dbReference type="Gene3D" id="1.10.150.20">
    <property type="entry name" value="5' to 3' exonuclease, C-terminal subdomain"/>
    <property type="match status" value="1"/>
</dbReference>
<dbReference type="Gene3D" id="3.30.420.10">
    <property type="entry name" value="Ribonuclease H-like superfamily/Ribonuclease H"/>
    <property type="match status" value="1"/>
</dbReference>
<dbReference type="AlphaFoldDB" id="A0A1J1LSE4"/>
<dbReference type="InterPro" id="IPR043502">
    <property type="entry name" value="DNA/RNA_pol_sf"/>
</dbReference>
<feature type="domain" description="3'-5' exonuclease" evidence="3">
    <location>
        <begin position="18"/>
        <end position="226"/>
    </location>
</feature>
<comment type="similarity">
    <text evidence="1">Belongs to the DNA polymerase type-A family.</text>
</comment>
<evidence type="ECO:0000313" key="5">
    <source>
        <dbReference type="Proteomes" id="UP000184315"/>
    </source>
</evidence>
<name>A0A1J1LSE4_9CYAN</name>
<dbReference type="GO" id="GO:0003887">
    <property type="term" value="F:DNA-directed DNA polymerase activity"/>
    <property type="evidence" value="ECO:0007669"/>
    <property type="project" value="InterPro"/>
</dbReference>
<dbReference type="PANTHER" id="PTHR10133">
    <property type="entry name" value="DNA POLYMERASE I"/>
    <property type="match status" value="1"/>
</dbReference>
<organism evidence="4 5">
    <name type="scientific">Planktothrix tepida PCC 9214</name>
    <dbReference type="NCBI Taxonomy" id="671072"/>
    <lineage>
        <taxon>Bacteria</taxon>
        <taxon>Bacillati</taxon>
        <taxon>Cyanobacteriota</taxon>
        <taxon>Cyanophyceae</taxon>
        <taxon>Oscillatoriophycideae</taxon>
        <taxon>Oscillatoriales</taxon>
        <taxon>Microcoleaceae</taxon>
        <taxon>Planktothrix</taxon>
    </lineage>
</organism>
<dbReference type="GO" id="GO:0003677">
    <property type="term" value="F:DNA binding"/>
    <property type="evidence" value="ECO:0007669"/>
    <property type="project" value="InterPro"/>
</dbReference>
<dbReference type="SUPFAM" id="SSF53098">
    <property type="entry name" value="Ribonuclease H-like"/>
    <property type="match status" value="1"/>
</dbReference>
<dbReference type="SUPFAM" id="SSF56672">
    <property type="entry name" value="DNA/RNA polymerases"/>
    <property type="match status" value="1"/>
</dbReference>
<reference evidence="5" key="1">
    <citation type="submission" date="2015-10" db="EMBL/GenBank/DDBJ databases">
        <authorList>
            <person name="Regsiter A."/>
            <person name="william w."/>
        </authorList>
    </citation>
    <scope>NUCLEOTIDE SEQUENCE [LARGE SCALE GENOMIC DNA]</scope>
</reference>
<dbReference type="GO" id="GO:0008408">
    <property type="term" value="F:3'-5' exonuclease activity"/>
    <property type="evidence" value="ECO:0007669"/>
    <property type="project" value="InterPro"/>
</dbReference>
<dbReference type="Pfam" id="PF01612">
    <property type="entry name" value="DNA_pol_A_exo1"/>
    <property type="match status" value="1"/>
</dbReference>
<keyword evidence="5" id="KW-1185">Reference proteome</keyword>
<keyword evidence="4" id="KW-0378">Hydrolase</keyword>
<dbReference type="InterPro" id="IPR036397">
    <property type="entry name" value="RNaseH_sf"/>
</dbReference>
<dbReference type="InterPro" id="IPR002562">
    <property type="entry name" value="3'-5'_exonuclease_dom"/>
</dbReference>
<dbReference type="RefSeq" id="WP_072722470.1">
    <property type="nucleotide sequence ID" value="NZ_LN889815.1"/>
</dbReference>
<dbReference type="STRING" id="671072.PL9214670135"/>
<dbReference type="InterPro" id="IPR012337">
    <property type="entry name" value="RNaseH-like_sf"/>
</dbReference>
<dbReference type="SMART" id="SM00474">
    <property type="entry name" value="35EXOc"/>
    <property type="match status" value="1"/>
</dbReference>
<dbReference type="EMBL" id="CZDF01000174">
    <property type="protein sequence ID" value="CUR35509.1"/>
    <property type="molecule type" value="Genomic_DNA"/>
</dbReference>
<dbReference type="Proteomes" id="UP000184315">
    <property type="component" value="Unassembled WGS sequence"/>
</dbReference>
<gene>
    <name evidence="4" type="ORF">PL9214670135</name>
</gene>
<evidence type="ECO:0000256" key="1">
    <source>
        <dbReference type="ARBA" id="ARBA00007705"/>
    </source>
</evidence>
<keyword evidence="4" id="KW-0540">Nuclease</keyword>
<protein>
    <recommendedName>
        <fullName evidence="2">DNA polymerase I</fullName>
    </recommendedName>
</protein>
<keyword evidence="4" id="KW-0269">Exonuclease</keyword>
<dbReference type="PANTHER" id="PTHR10133:SF62">
    <property type="entry name" value="DNA POLYMERASE THETA"/>
    <property type="match status" value="1"/>
</dbReference>
<dbReference type="Gene3D" id="3.30.70.370">
    <property type="match status" value="1"/>
</dbReference>
<dbReference type="InterPro" id="IPR002298">
    <property type="entry name" value="DNA_polymerase_A"/>
</dbReference>
<sequence length="688" mass="77876">MHYQYTLFLQPEEELLPQIVLLDHPQFIPLLKQWENSTQFGFDIETFSSSAEPNGALFPNQGEIRILSLAIPTFDGIKVLVIDLGFDSQQRNEIKQQLSQLGFWEVFQERLANPKVEVVGHALEFEQQWMLVKYGYKIRGIQDTKLMSQIYWAGLDPWLDKINNKPHSLASVCWRLGITIDKTQQTSDWGWGDKSGGKLSHNQLNYAAYDAEVVLHVQARLEPLLKEIGVWSSYLAECSASPAFAQMTHRGMPVNEEVLIDVINQYESAYQDLMEKLRTTFPEAVLHLYSTKELPKLINNQFQLKISQANADTLSQYWQIPELRLISVIKTTKTYLDYLYNLQEVLTEGYVRGSYTLINSAAFGRSSCQNPNLQNPPNPSNLPSELTAYNLPPIRSVFVAHPQTQLIIADLSKAHTRIACEASGDQELIERFHSESQEIFCSIAAKIAQIQGLGKDWTEENIQLWVKDKSHLNHKTAAMLRSISKTIHYGCLNLQGYKTFQKTIRTGGNINLTDEEAKTSQLGWKKTYAGVANFCQKIIQQANSTLPPVLGIEEIKSRTKFGLGYVRCLTGRGVFLPKYPQKFSQQKSLSVKGPDATAAYWTMAEADIIKNALGELITVLDQHPHWQAHIGNMAHDEIDGIVSTNQALMFATAIQNAMRNAMSQFIKSIPVDEGEEPSRLIYDSWAEK</sequence>
<proteinExistence type="inferred from homology"/>
<evidence type="ECO:0000313" key="4">
    <source>
        <dbReference type="EMBL" id="CUR35509.1"/>
    </source>
</evidence>
<dbReference type="OrthoDB" id="500893at2"/>
<evidence type="ECO:0000259" key="3">
    <source>
        <dbReference type="SMART" id="SM00474"/>
    </source>
</evidence>
<dbReference type="InterPro" id="IPR001098">
    <property type="entry name" value="DNA-dir_DNA_pol_A_palm_dom"/>
</dbReference>